<name>A0A168J593_CORDF</name>
<proteinExistence type="predicted"/>
<comment type="caution">
    <text evidence="1">The sequence shown here is derived from an EMBL/GenBank/DDBJ whole genome shotgun (WGS) entry which is preliminary data.</text>
</comment>
<dbReference type="Proteomes" id="UP000076881">
    <property type="component" value="Unassembled WGS sequence"/>
</dbReference>
<reference evidence="1 2" key="1">
    <citation type="journal article" date="2016" name="Genome Biol. Evol.">
        <title>Divergent and convergent evolution of fungal pathogenicity.</title>
        <authorList>
            <person name="Shang Y."/>
            <person name="Xiao G."/>
            <person name="Zheng P."/>
            <person name="Cen K."/>
            <person name="Zhan S."/>
            <person name="Wang C."/>
        </authorList>
    </citation>
    <scope>NUCLEOTIDE SEQUENCE [LARGE SCALE GENOMIC DNA]</scope>
    <source>
        <strain evidence="1 2">RCEF 1005</strain>
    </source>
</reference>
<evidence type="ECO:0000313" key="1">
    <source>
        <dbReference type="EMBL" id="OAA80021.1"/>
    </source>
</evidence>
<dbReference type="EMBL" id="AZHF01000002">
    <property type="protein sequence ID" value="OAA80021.1"/>
    <property type="molecule type" value="Genomic_DNA"/>
</dbReference>
<protein>
    <submittedName>
        <fullName evidence="1">Uncharacterized protein</fullName>
    </submittedName>
</protein>
<keyword evidence="2" id="KW-1185">Reference proteome</keyword>
<dbReference type="AlphaFoldDB" id="A0A168J593"/>
<accession>A0A168J593</accession>
<gene>
    <name evidence="1" type="ORF">LEL_03507</name>
</gene>
<sequence>MPRRLRPLQSRSPRQRLRPLFSASLSDLPKRVLSDLDLCVLGLASVLSLRLRFESASSLGSSSPENVSDRARCFVPLDLLPRELANPDAPNFRIMEDADTLMSCSDRDRVDMPGKGSA</sequence>
<organism evidence="1 2">
    <name type="scientific">Akanthomyces lecanii RCEF 1005</name>
    <dbReference type="NCBI Taxonomy" id="1081108"/>
    <lineage>
        <taxon>Eukaryota</taxon>
        <taxon>Fungi</taxon>
        <taxon>Dikarya</taxon>
        <taxon>Ascomycota</taxon>
        <taxon>Pezizomycotina</taxon>
        <taxon>Sordariomycetes</taxon>
        <taxon>Hypocreomycetidae</taxon>
        <taxon>Hypocreales</taxon>
        <taxon>Cordycipitaceae</taxon>
        <taxon>Akanthomyces</taxon>
        <taxon>Cordyceps confragosa</taxon>
    </lineage>
</organism>
<evidence type="ECO:0000313" key="2">
    <source>
        <dbReference type="Proteomes" id="UP000076881"/>
    </source>
</evidence>